<evidence type="ECO:0000313" key="6">
    <source>
        <dbReference type="Proteomes" id="UP000629468"/>
    </source>
</evidence>
<gene>
    <name evidence="5" type="ORF">Agabi119p4_11592</name>
</gene>
<reference evidence="5 6" key="1">
    <citation type="journal article" name="Sci. Rep.">
        <title>Telomere-to-telomere assembled and centromere annotated genomes of the two main subspecies of the button mushroom Agaricus bisporus reveal especially polymorphic chromosome ends.</title>
        <authorList>
            <person name="Sonnenberg A.S.M."/>
            <person name="Sedaghat-Telgerd N."/>
            <person name="Lavrijssen B."/>
            <person name="Ohm R.A."/>
            <person name="Hendrickx P.M."/>
            <person name="Scholtmeijer K."/>
            <person name="Baars J.J.P."/>
            <person name="van Peer A."/>
        </authorList>
    </citation>
    <scope>NUCLEOTIDE SEQUENCE [LARGE SCALE GENOMIC DNA]</scope>
    <source>
        <strain evidence="5 6">H119_p4</strain>
    </source>
</reference>
<name>A0A8H7EVC2_AGABI</name>
<evidence type="ECO:0000313" key="5">
    <source>
        <dbReference type="EMBL" id="KAF7759897.1"/>
    </source>
</evidence>
<dbReference type="CDD" id="cd22778">
    <property type="entry name" value="DPBB_CEPL-like"/>
    <property type="match status" value="1"/>
</dbReference>
<evidence type="ECO:0000256" key="4">
    <source>
        <dbReference type="SAM" id="SignalP"/>
    </source>
</evidence>
<dbReference type="Pfam" id="PF07249">
    <property type="entry name" value="Cerato-platanin"/>
    <property type="match status" value="1"/>
</dbReference>
<organism evidence="5 6">
    <name type="scientific">Agaricus bisporus var. burnettii</name>
    <dbReference type="NCBI Taxonomy" id="192524"/>
    <lineage>
        <taxon>Eukaryota</taxon>
        <taxon>Fungi</taxon>
        <taxon>Dikarya</taxon>
        <taxon>Basidiomycota</taxon>
        <taxon>Agaricomycotina</taxon>
        <taxon>Agaricomycetes</taxon>
        <taxon>Agaricomycetidae</taxon>
        <taxon>Agaricales</taxon>
        <taxon>Agaricineae</taxon>
        <taxon>Agaricaceae</taxon>
        <taxon>Agaricus</taxon>
    </lineage>
</organism>
<comment type="caution">
    <text evidence="5">The sequence shown here is derived from an EMBL/GenBank/DDBJ whole genome shotgun (WGS) entry which is preliminary data.</text>
</comment>
<feature type="signal peptide" evidence="4">
    <location>
        <begin position="1"/>
        <end position="23"/>
    </location>
</feature>
<dbReference type="InterPro" id="IPR036908">
    <property type="entry name" value="RlpA-like_sf"/>
</dbReference>
<feature type="chain" id="PRO_5034259703" evidence="4">
    <location>
        <begin position="24"/>
        <end position="147"/>
    </location>
</feature>
<keyword evidence="3" id="KW-0964">Secreted</keyword>
<dbReference type="InterPro" id="IPR010829">
    <property type="entry name" value="Cerato-platanin"/>
</dbReference>
<comment type="similarity">
    <text evidence="2">Belongs to the cerato-platanin family.</text>
</comment>
<proteinExistence type="inferred from homology"/>
<protein>
    <submittedName>
        <fullName evidence="5">Uncharacterized protein</fullName>
    </submittedName>
</protein>
<dbReference type="GO" id="GO:0005576">
    <property type="term" value="C:extracellular region"/>
    <property type="evidence" value="ECO:0007669"/>
    <property type="project" value="UniProtKB-SubCell"/>
</dbReference>
<dbReference type="Proteomes" id="UP000629468">
    <property type="component" value="Unassembled WGS sequence"/>
</dbReference>
<dbReference type="EMBL" id="JABXXO010000016">
    <property type="protein sequence ID" value="KAF7759897.1"/>
    <property type="molecule type" value="Genomic_DNA"/>
</dbReference>
<evidence type="ECO:0000256" key="1">
    <source>
        <dbReference type="ARBA" id="ARBA00004613"/>
    </source>
</evidence>
<sequence length="147" mass="15979">MQFTSTFTLLASTLTAIPAMGLALSSRSPTVVFNYDTRYDEPNVSLSTTSCSADAGNLEGHKTFGSIPNFPHIVGSFVAGGFNSTECGACYNLTYTPTDGSEPTVIPFTVINDDQKEFPWRCSYLLRGSSNPLLWLLKNICLFISDL</sequence>
<evidence type="ECO:0000256" key="2">
    <source>
        <dbReference type="ARBA" id="ARBA00010421"/>
    </source>
</evidence>
<accession>A0A8H7EVC2</accession>
<comment type="subcellular location">
    <subcellularLocation>
        <location evidence="1">Secreted</location>
    </subcellularLocation>
</comment>
<evidence type="ECO:0000256" key="3">
    <source>
        <dbReference type="ARBA" id="ARBA00022525"/>
    </source>
</evidence>
<dbReference type="AlphaFoldDB" id="A0A8H7EVC2"/>
<dbReference type="Gene3D" id="2.40.40.10">
    <property type="entry name" value="RlpA-like domain"/>
    <property type="match status" value="1"/>
</dbReference>
<keyword evidence="4" id="KW-0732">Signal</keyword>